<dbReference type="InterPro" id="IPR011009">
    <property type="entry name" value="Kinase-like_dom_sf"/>
</dbReference>
<proteinExistence type="inferred from homology"/>
<dbReference type="AlphaFoldDB" id="A0A7J7JK12"/>
<keyword evidence="5" id="KW-1185">Reference proteome</keyword>
<evidence type="ECO:0000256" key="3">
    <source>
        <dbReference type="ARBA" id="ARBA00038211"/>
    </source>
</evidence>
<evidence type="ECO:0000256" key="1">
    <source>
        <dbReference type="ARBA" id="ARBA00023209"/>
    </source>
</evidence>
<evidence type="ECO:0000256" key="2">
    <source>
        <dbReference type="ARBA" id="ARBA00023264"/>
    </source>
</evidence>
<reference evidence="4" key="1">
    <citation type="submission" date="2020-06" db="EMBL/GenBank/DDBJ databases">
        <title>Draft genome of Bugula neritina, a colonial animal packing powerful symbionts and potential medicines.</title>
        <authorList>
            <person name="Rayko M."/>
        </authorList>
    </citation>
    <scope>NUCLEOTIDE SEQUENCE [LARGE SCALE GENOMIC DNA]</scope>
    <source>
        <strain evidence="4">Kwan_BN1</strain>
    </source>
</reference>
<evidence type="ECO:0000313" key="5">
    <source>
        <dbReference type="Proteomes" id="UP000593567"/>
    </source>
</evidence>
<dbReference type="GO" id="GO:0004305">
    <property type="term" value="F:ethanolamine kinase activity"/>
    <property type="evidence" value="ECO:0007669"/>
    <property type="project" value="TreeGrafter"/>
</dbReference>
<dbReference type="GO" id="GO:0005737">
    <property type="term" value="C:cytoplasm"/>
    <property type="evidence" value="ECO:0007669"/>
    <property type="project" value="TreeGrafter"/>
</dbReference>
<evidence type="ECO:0000313" key="4">
    <source>
        <dbReference type="EMBL" id="KAF6026692.1"/>
    </source>
</evidence>
<comment type="similarity">
    <text evidence="3">Belongs to the choline/ethanolamine kinase family.</text>
</comment>
<dbReference type="Proteomes" id="UP000593567">
    <property type="component" value="Unassembled WGS sequence"/>
</dbReference>
<dbReference type="GO" id="GO:0006646">
    <property type="term" value="P:phosphatidylethanolamine biosynthetic process"/>
    <property type="evidence" value="ECO:0007669"/>
    <property type="project" value="TreeGrafter"/>
</dbReference>
<keyword evidence="1" id="KW-0443">Lipid metabolism</keyword>
<dbReference type="PANTHER" id="PTHR22603">
    <property type="entry name" value="CHOLINE/ETHANOALAMINE KINASE"/>
    <property type="match status" value="1"/>
</dbReference>
<dbReference type="Gene3D" id="3.30.200.20">
    <property type="entry name" value="Phosphorylase Kinase, domain 1"/>
    <property type="match status" value="1"/>
</dbReference>
<dbReference type="PANTHER" id="PTHR22603:SF93">
    <property type="entry name" value="RE24176P"/>
    <property type="match status" value="1"/>
</dbReference>
<dbReference type="SUPFAM" id="SSF56112">
    <property type="entry name" value="Protein kinase-like (PK-like)"/>
    <property type="match status" value="1"/>
</dbReference>
<comment type="caution">
    <text evidence="4">The sequence shown here is derived from an EMBL/GenBank/DDBJ whole genome shotgun (WGS) entry which is preliminary data.</text>
</comment>
<sequence>MTTQQEQMSKCVVLCQEHFGGAWNKVLGGMIDATVKPLSGGLSNYLYIASLPDNLQLEGKEPRKVLLRFYGTAQGDHTTILKDSLVFALLADRGLGPKFYGCFAGGRFEEYIPTTSLKTHELAYPTHMMKIANAMANFHLLDMPLCKEPNYLSVKITKSRKEVDKHMQALRQKPLWKDITSLNLDFDKELQWLIKVFSNSGSSVRFCHNDVQEGNILRGSEAGELLLIDFEYAAYNYRAFDVANHFLEWCYCYDISEPPYFTQKLENYPKMDQQKVFFHHYLEACGVEPTEAEIQKLYLETQLFILGPHFVWAFWSLGSAITSDMNFGYLEYALVRLKAYQEQKEFLQKAYPFLLQTDKHMKDGEI</sequence>
<accession>A0A7J7JK12</accession>
<organism evidence="4 5">
    <name type="scientific">Bugula neritina</name>
    <name type="common">Brown bryozoan</name>
    <name type="synonym">Sertularia neritina</name>
    <dbReference type="NCBI Taxonomy" id="10212"/>
    <lineage>
        <taxon>Eukaryota</taxon>
        <taxon>Metazoa</taxon>
        <taxon>Spiralia</taxon>
        <taxon>Lophotrochozoa</taxon>
        <taxon>Bryozoa</taxon>
        <taxon>Gymnolaemata</taxon>
        <taxon>Cheilostomatida</taxon>
        <taxon>Flustrina</taxon>
        <taxon>Buguloidea</taxon>
        <taxon>Bugulidae</taxon>
        <taxon>Bugula</taxon>
    </lineage>
</organism>
<name>A0A7J7JK12_BUGNE</name>
<keyword evidence="1" id="KW-0594">Phospholipid biosynthesis</keyword>
<dbReference type="OrthoDB" id="3649325at2759"/>
<keyword evidence="2" id="KW-1208">Phospholipid metabolism</keyword>
<gene>
    <name evidence="4" type="ORF">EB796_015002</name>
</gene>
<dbReference type="EMBL" id="VXIV02002224">
    <property type="protein sequence ID" value="KAF6026692.1"/>
    <property type="molecule type" value="Genomic_DNA"/>
</dbReference>
<dbReference type="GO" id="GO:0004103">
    <property type="term" value="F:choline kinase activity"/>
    <property type="evidence" value="ECO:0007669"/>
    <property type="project" value="TreeGrafter"/>
</dbReference>
<dbReference type="Pfam" id="PF01633">
    <property type="entry name" value="Choline_kinase"/>
    <property type="match status" value="1"/>
</dbReference>
<keyword evidence="1" id="KW-0444">Lipid biosynthesis</keyword>
<dbReference type="Gene3D" id="3.90.1200.10">
    <property type="match status" value="1"/>
</dbReference>
<protein>
    <submittedName>
        <fullName evidence="4">CHKB</fullName>
    </submittedName>
</protein>